<dbReference type="GO" id="GO:1904680">
    <property type="term" value="F:peptide transmembrane transporter activity"/>
    <property type="evidence" value="ECO:0007669"/>
    <property type="project" value="TreeGrafter"/>
</dbReference>
<dbReference type="Pfam" id="PF00496">
    <property type="entry name" value="SBP_bac_5"/>
    <property type="match status" value="1"/>
</dbReference>
<dbReference type="InterPro" id="IPR000914">
    <property type="entry name" value="SBP_5_dom"/>
</dbReference>
<keyword evidence="8" id="KW-1185">Reference proteome</keyword>
<name>A0A844YUT9_9SPHN</name>
<evidence type="ECO:0000259" key="6">
    <source>
        <dbReference type="Pfam" id="PF00496"/>
    </source>
</evidence>
<feature type="domain" description="Solute-binding protein family 5" evidence="6">
    <location>
        <begin position="78"/>
        <end position="412"/>
    </location>
</feature>
<evidence type="ECO:0000256" key="1">
    <source>
        <dbReference type="ARBA" id="ARBA00004418"/>
    </source>
</evidence>
<keyword evidence="3" id="KW-0813">Transport</keyword>
<dbReference type="GO" id="GO:0030313">
    <property type="term" value="C:cell envelope"/>
    <property type="evidence" value="ECO:0007669"/>
    <property type="project" value="UniProtKB-SubCell"/>
</dbReference>
<protein>
    <submittedName>
        <fullName evidence="7">Peptide ABC transporter substrate-binding protein</fullName>
    </submittedName>
</protein>
<dbReference type="EMBL" id="WTYV01000001">
    <property type="protein sequence ID" value="MXO70892.1"/>
    <property type="molecule type" value="Genomic_DNA"/>
</dbReference>
<evidence type="ECO:0000313" key="7">
    <source>
        <dbReference type="EMBL" id="MXO70892.1"/>
    </source>
</evidence>
<feature type="signal peptide" evidence="5">
    <location>
        <begin position="1"/>
        <end position="27"/>
    </location>
</feature>
<evidence type="ECO:0000313" key="8">
    <source>
        <dbReference type="Proteomes" id="UP000466966"/>
    </source>
</evidence>
<accession>A0A844YUT9</accession>
<evidence type="ECO:0000256" key="3">
    <source>
        <dbReference type="ARBA" id="ARBA00022448"/>
    </source>
</evidence>
<comment type="similarity">
    <text evidence="2">Belongs to the bacterial solute-binding protein 5 family.</text>
</comment>
<dbReference type="OrthoDB" id="9803988at2"/>
<comment type="caution">
    <text evidence="7">The sequence shown here is derived from an EMBL/GenBank/DDBJ whole genome shotgun (WGS) entry which is preliminary data.</text>
</comment>
<dbReference type="Gene3D" id="3.40.190.10">
    <property type="entry name" value="Periplasmic binding protein-like II"/>
    <property type="match status" value="2"/>
</dbReference>
<dbReference type="InterPro" id="IPR039424">
    <property type="entry name" value="SBP_5"/>
</dbReference>
<proteinExistence type="inferred from homology"/>
<dbReference type="GO" id="GO:0015833">
    <property type="term" value="P:peptide transport"/>
    <property type="evidence" value="ECO:0007669"/>
    <property type="project" value="TreeGrafter"/>
</dbReference>
<dbReference type="PANTHER" id="PTHR30290:SF10">
    <property type="entry name" value="PERIPLASMIC OLIGOPEPTIDE-BINDING PROTEIN-RELATED"/>
    <property type="match status" value="1"/>
</dbReference>
<dbReference type="Gene3D" id="3.10.105.10">
    <property type="entry name" value="Dipeptide-binding Protein, Domain 3"/>
    <property type="match status" value="1"/>
</dbReference>
<comment type="subcellular location">
    <subcellularLocation>
        <location evidence="1">Periplasm</location>
    </subcellularLocation>
</comment>
<dbReference type="RefSeq" id="WP_160770753.1">
    <property type="nucleotide sequence ID" value="NZ_WTYV01000001.1"/>
</dbReference>
<reference evidence="7 8" key="1">
    <citation type="submission" date="2019-12" db="EMBL/GenBank/DDBJ databases">
        <title>Genomic-based taxomic classification of the family Erythrobacteraceae.</title>
        <authorList>
            <person name="Xu L."/>
        </authorList>
    </citation>
    <scope>NUCLEOTIDE SEQUENCE [LARGE SCALE GENOMIC DNA]</scope>
    <source>
        <strain evidence="7 8">M0322</strain>
    </source>
</reference>
<keyword evidence="4 5" id="KW-0732">Signal</keyword>
<dbReference type="AlphaFoldDB" id="A0A844YUT9"/>
<dbReference type="SUPFAM" id="SSF53850">
    <property type="entry name" value="Periplasmic binding protein-like II"/>
    <property type="match status" value="1"/>
</dbReference>
<evidence type="ECO:0000256" key="2">
    <source>
        <dbReference type="ARBA" id="ARBA00005695"/>
    </source>
</evidence>
<gene>
    <name evidence="7" type="ORF">GRI99_04485</name>
</gene>
<dbReference type="Proteomes" id="UP000466966">
    <property type="component" value="Unassembled WGS sequence"/>
</dbReference>
<sequence>MIAAACPPLFRRLAGSCVALGMVLALAGCSGGDDGSFDVVFMEDEAVLTDSGVRLSPGAQHVRAATRAGLVAINAQGEVVPALADRWNVIENGSIFVFRLRDGTWPNGEELTAPSVRDALQRAIRSLRGTSLGLDLVPVDEVRAMAGRVVEVRLASPMPDLLQVLGQPELGLVHGEGETGPMVLERDGENILLTMRPPAERGLPDSEDWRDYVREVRVTGLEPAQAIERFDDGDVEVVLGGRLGSLPLADLGPLSRGTVRLDPAIGLFGLRARRERGALATPELREALAMAIDRPALASAFNVGGWVPSTRVVAPDLPADPGMVAERWQGSSVEDLRRVAAGRLAGLTGQDKRLTLAIGDAPGEQLLLRELARQFATVGITLVQARSSEGADMVLVDRVARYASPRWFLNQFNCILDDGLCSLEADRLASRALDERDSALRARLMGEAEAALTRANVYIPFGPPLRWSLVRGEVDGFAPNLWAFHPLPDMAVIPR</sequence>
<organism evidence="7 8">
    <name type="scientific">Alteraurantiacibacter buctensis</name>
    <dbReference type="NCBI Taxonomy" id="1503981"/>
    <lineage>
        <taxon>Bacteria</taxon>
        <taxon>Pseudomonadati</taxon>
        <taxon>Pseudomonadota</taxon>
        <taxon>Alphaproteobacteria</taxon>
        <taxon>Sphingomonadales</taxon>
        <taxon>Erythrobacteraceae</taxon>
        <taxon>Alteraurantiacibacter</taxon>
    </lineage>
</organism>
<feature type="chain" id="PRO_5032758279" evidence="5">
    <location>
        <begin position="28"/>
        <end position="495"/>
    </location>
</feature>
<evidence type="ECO:0000256" key="4">
    <source>
        <dbReference type="ARBA" id="ARBA00022729"/>
    </source>
</evidence>
<dbReference type="PANTHER" id="PTHR30290">
    <property type="entry name" value="PERIPLASMIC BINDING COMPONENT OF ABC TRANSPORTER"/>
    <property type="match status" value="1"/>
</dbReference>
<evidence type="ECO:0000256" key="5">
    <source>
        <dbReference type="SAM" id="SignalP"/>
    </source>
</evidence>